<reference evidence="4 5" key="1">
    <citation type="submission" date="2017-07" db="EMBL/GenBank/DDBJ databases">
        <authorList>
            <person name="Sun Z.S."/>
            <person name="Albrecht U."/>
            <person name="Echele G."/>
            <person name="Lee C.C."/>
        </authorList>
    </citation>
    <scope>NUCLEOTIDE SEQUENCE [LARGE SCALE GENOMIC DNA]</scope>
    <source>
        <strain evidence="4 5">DSM 14827</strain>
    </source>
</reference>
<evidence type="ECO:0000259" key="3">
    <source>
        <dbReference type="PROSITE" id="PS01124"/>
    </source>
</evidence>
<keyword evidence="1" id="KW-0805">Transcription regulation</keyword>
<name>A0A239Q0T8_9RHOB</name>
<evidence type="ECO:0000313" key="4">
    <source>
        <dbReference type="EMBL" id="SNT76209.1"/>
    </source>
</evidence>
<dbReference type="GO" id="GO:0043565">
    <property type="term" value="F:sequence-specific DNA binding"/>
    <property type="evidence" value="ECO:0007669"/>
    <property type="project" value="InterPro"/>
</dbReference>
<dbReference type="RefSeq" id="WP_143811481.1">
    <property type="nucleotide sequence ID" value="NZ_CP067130.1"/>
</dbReference>
<sequence length="46" mass="5118">MAIEGLQIGHSSSELAIWLGYSAPSAFVAAFRRRSGMAPEEWRHRS</sequence>
<dbReference type="SUPFAM" id="SSF46689">
    <property type="entry name" value="Homeodomain-like"/>
    <property type="match status" value="1"/>
</dbReference>
<evidence type="ECO:0000256" key="1">
    <source>
        <dbReference type="ARBA" id="ARBA00023015"/>
    </source>
</evidence>
<dbReference type="GO" id="GO:0003700">
    <property type="term" value="F:DNA-binding transcription factor activity"/>
    <property type="evidence" value="ECO:0007669"/>
    <property type="project" value="InterPro"/>
</dbReference>
<dbReference type="InterPro" id="IPR009057">
    <property type="entry name" value="Homeodomain-like_sf"/>
</dbReference>
<evidence type="ECO:0000313" key="5">
    <source>
        <dbReference type="Proteomes" id="UP000198307"/>
    </source>
</evidence>
<protein>
    <recommendedName>
        <fullName evidence="3">HTH araC/xylS-type domain-containing protein</fullName>
    </recommendedName>
</protein>
<dbReference type="Gene3D" id="1.10.10.60">
    <property type="entry name" value="Homeodomain-like"/>
    <property type="match status" value="1"/>
</dbReference>
<keyword evidence="2" id="KW-0804">Transcription</keyword>
<dbReference type="OrthoDB" id="9804543at2"/>
<feature type="domain" description="HTH araC/xylS-type" evidence="3">
    <location>
        <begin position="1"/>
        <end position="45"/>
    </location>
</feature>
<gene>
    <name evidence="4" type="ORF">SAMN05444959_11674</name>
</gene>
<evidence type="ECO:0000256" key="2">
    <source>
        <dbReference type="ARBA" id="ARBA00023163"/>
    </source>
</evidence>
<organism evidence="4 5">
    <name type="scientific">Paracoccus seriniphilus</name>
    <dbReference type="NCBI Taxonomy" id="184748"/>
    <lineage>
        <taxon>Bacteria</taxon>
        <taxon>Pseudomonadati</taxon>
        <taxon>Pseudomonadota</taxon>
        <taxon>Alphaproteobacteria</taxon>
        <taxon>Rhodobacterales</taxon>
        <taxon>Paracoccaceae</taxon>
        <taxon>Paracoccus</taxon>
    </lineage>
</organism>
<dbReference type="EMBL" id="FZQB01000016">
    <property type="protein sequence ID" value="SNT76209.1"/>
    <property type="molecule type" value="Genomic_DNA"/>
</dbReference>
<proteinExistence type="predicted"/>
<dbReference type="InterPro" id="IPR018060">
    <property type="entry name" value="HTH_AraC"/>
</dbReference>
<accession>A0A239Q0T8</accession>
<dbReference type="PROSITE" id="PS01124">
    <property type="entry name" value="HTH_ARAC_FAMILY_2"/>
    <property type="match status" value="1"/>
</dbReference>
<dbReference type="Proteomes" id="UP000198307">
    <property type="component" value="Unassembled WGS sequence"/>
</dbReference>
<keyword evidence="5" id="KW-1185">Reference proteome</keyword>
<dbReference type="AlphaFoldDB" id="A0A239Q0T8"/>